<keyword evidence="10" id="KW-1185">Reference proteome</keyword>
<dbReference type="Gene3D" id="1.20.1250.20">
    <property type="entry name" value="MFS general substrate transporter like domains"/>
    <property type="match status" value="1"/>
</dbReference>
<feature type="transmembrane region" description="Helical" evidence="7">
    <location>
        <begin position="116"/>
        <end position="137"/>
    </location>
</feature>
<comment type="subcellular location">
    <subcellularLocation>
        <location evidence="1">Cell membrane</location>
        <topology evidence="1">Multi-pass membrane protein</topology>
    </subcellularLocation>
</comment>
<evidence type="ECO:0000256" key="4">
    <source>
        <dbReference type="ARBA" id="ARBA00022692"/>
    </source>
</evidence>
<evidence type="ECO:0000256" key="2">
    <source>
        <dbReference type="ARBA" id="ARBA00022448"/>
    </source>
</evidence>
<dbReference type="InterPro" id="IPR011701">
    <property type="entry name" value="MFS"/>
</dbReference>
<evidence type="ECO:0000259" key="8">
    <source>
        <dbReference type="PROSITE" id="PS50850"/>
    </source>
</evidence>
<comment type="caution">
    <text evidence="9">The sequence shown here is derived from an EMBL/GenBank/DDBJ whole genome shotgun (WGS) entry which is preliminary data.</text>
</comment>
<evidence type="ECO:0000313" key="9">
    <source>
        <dbReference type="EMBL" id="MUN36447.1"/>
    </source>
</evidence>
<dbReference type="Pfam" id="PF07690">
    <property type="entry name" value="MFS_1"/>
    <property type="match status" value="1"/>
</dbReference>
<evidence type="ECO:0000256" key="5">
    <source>
        <dbReference type="ARBA" id="ARBA00022989"/>
    </source>
</evidence>
<feature type="transmembrane region" description="Helical" evidence="7">
    <location>
        <begin position="87"/>
        <end position="104"/>
    </location>
</feature>
<feature type="transmembrane region" description="Helical" evidence="7">
    <location>
        <begin position="57"/>
        <end position="81"/>
    </location>
</feature>
<dbReference type="Proteomes" id="UP000432015">
    <property type="component" value="Unassembled WGS sequence"/>
</dbReference>
<feature type="transmembrane region" description="Helical" evidence="7">
    <location>
        <begin position="143"/>
        <end position="165"/>
    </location>
</feature>
<feature type="transmembrane region" description="Helical" evidence="7">
    <location>
        <begin position="177"/>
        <end position="195"/>
    </location>
</feature>
<feature type="transmembrane region" description="Helical" evidence="7">
    <location>
        <begin position="406"/>
        <end position="426"/>
    </location>
</feature>
<dbReference type="InterPro" id="IPR020846">
    <property type="entry name" value="MFS_dom"/>
</dbReference>
<dbReference type="CDD" id="cd17321">
    <property type="entry name" value="MFS_MMR_MDR_like"/>
    <property type="match status" value="1"/>
</dbReference>
<dbReference type="PANTHER" id="PTHR42718">
    <property type="entry name" value="MAJOR FACILITATOR SUPERFAMILY MULTIDRUG TRANSPORTER MFSC"/>
    <property type="match status" value="1"/>
</dbReference>
<dbReference type="Gene3D" id="1.20.1720.10">
    <property type="entry name" value="Multidrug resistance protein D"/>
    <property type="match status" value="1"/>
</dbReference>
<feature type="transmembrane region" description="Helical" evidence="7">
    <location>
        <begin position="341"/>
        <end position="361"/>
    </location>
</feature>
<evidence type="ECO:0000256" key="6">
    <source>
        <dbReference type="ARBA" id="ARBA00023136"/>
    </source>
</evidence>
<proteinExistence type="predicted"/>
<sequence>MITLDTSVVTIALPRVRDGLGLSTGGLAWIQNSYMLAFGGLLLLGGRAGDMFGRRRAFTAGIVAFTAASLVGGFATSGWFLLAARTAQGLAAAVAAPSAMALIASNFEGPARVRALSVFSAVSGAGGAIGMLVGGVLTEVGSWRWVFFINVPVGVVLALLAPRVLAETARRPGRFDVAGALTSTAGMTALVYGLIRAGSDGWGDARALGAFAAAAVLLAVFVAVEWRARQPIMPLWLLTGRDRAASYLVLLLYVAGIFGAFFFLTQYLQQNLGYGPLRAGVAFLPLVGLQFTTVRLVPRVLPRTGARPLVALGTLLLGAGLLWLSQLSAGDGFVSGLLGPFMIIGLGAGLTILPLNATILASVDPEHAGAASGVAQAMLWSGASLGSAVLVAVQGSREDAMSGIDAAFAAGAVFAAAALLVTLVVMRVRG</sequence>
<keyword evidence="5 7" id="KW-1133">Transmembrane helix</keyword>
<dbReference type="PANTHER" id="PTHR42718:SF46">
    <property type="entry name" value="BLR6921 PROTEIN"/>
    <property type="match status" value="1"/>
</dbReference>
<keyword evidence="2" id="KW-0813">Transport</keyword>
<keyword evidence="6 7" id="KW-0472">Membrane</keyword>
<dbReference type="GO" id="GO:0005886">
    <property type="term" value="C:plasma membrane"/>
    <property type="evidence" value="ECO:0007669"/>
    <property type="project" value="UniProtKB-SubCell"/>
</dbReference>
<dbReference type="InterPro" id="IPR036259">
    <property type="entry name" value="MFS_trans_sf"/>
</dbReference>
<dbReference type="PROSITE" id="PS50850">
    <property type="entry name" value="MFS"/>
    <property type="match status" value="1"/>
</dbReference>
<evidence type="ECO:0000313" key="10">
    <source>
        <dbReference type="Proteomes" id="UP000432015"/>
    </source>
</evidence>
<feature type="transmembrane region" description="Helical" evidence="7">
    <location>
        <begin position="277"/>
        <end position="297"/>
    </location>
</feature>
<keyword evidence="4 7" id="KW-0812">Transmembrane</keyword>
<dbReference type="EMBL" id="WOFH01000002">
    <property type="protein sequence ID" value="MUN36447.1"/>
    <property type="molecule type" value="Genomic_DNA"/>
</dbReference>
<dbReference type="GO" id="GO:0022857">
    <property type="term" value="F:transmembrane transporter activity"/>
    <property type="evidence" value="ECO:0007669"/>
    <property type="project" value="InterPro"/>
</dbReference>
<evidence type="ECO:0000256" key="3">
    <source>
        <dbReference type="ARBA" id="ARBA00022475"/>
    </source>
</evidence>
<feature type="transmembrane region" description="Helical" evidence="7">
    <location>
        <begin position="26"/>
        <end position="45"/>
    </location>
</feature>
<dbReference type="AlphaFoldDB" id="A0A7K1KWK8"/>
<feature type="transmembrane region" description="Helical" evidence="7">
    <location>
        <begin position="309"/>
        <end position="329"/>
    </location>
</feature>
<evidence type="ECO:0000256" key="1">
    <source>
        <dbReference type="ARBA" id="ARBA00004651"/>
    </source>
</evidence>
<protein>
    <submittedName>
        <fullName evidence="9">MFS transporter</fullName>
    </submittedName>
</protein>
<gene>
    <name evidence="9" type="ORF">GNZ18_07515</name>
</gene>
<name>A0A7K1KWK8_9ACTN</name>
<dbReference type="SUPFAM" id="SSF103473">
    <property type="entry name" value="MFS general substrate transporter"/>
    <property type="match status" value="1"/>
</dbReference>
<evidence type="ECO:0000256" key="7">
    <source>
        <dbReference type="SAM" id="Phobius"/>
    </source>
</evidence>
<feature type="transmembrane region" description="Helical" evidence="7">
    <location>
        <begin position="207"/>
        <end position="224"/>
    </location>
</feature>
<accession>A0A7K1KWK8</accession>
<organism evidence="9 10">
    <name type="scientific">Actinomadura litoris</name>
    <dbReference type="NCBI Taxonomy" id="2678616"/>
    <lineage>
        <taxon>Bacteria</taxon>
        <taxon>Bacillati</taxon>
        <taxon>Actinomycetota</taxon>
        <taxon>Actinomycetes</taxon>
        <taxon>Streptosporangiales</taxon>
        <taxon>Thermomonosporaceae</taxon>
        <taxon>Actinomadura</taxon>
    </lineage>
</organism>
<feature type="transmembrane region" description="Helical" evidence="7">
    <location>
        <begin position="373"/>
        <end position="394"/>
    </location>
</feature>
<feature type="transmembrane region" description="Helical" evidence="7">
    <location>
        <begin position="245"/>
        <end position="265"/>
    </location>
</feature>
<reference evidence="9 10" key="1">
    <citation type="submission" date="2019-11" db="EMBL/GenBank/DDBJ databases">
        <authorList>
            <person name="Cao P."/>
        </authorList>
    </citation>
    <scope>NUCLEOTIDE SEQUENCE [LARGE SCALE GENOMIC DNA]</scope>
    <source>
        <strain evidence="9 10">NEAU-AAG5</strain>
    </source>
</reference>
<keyword evidence="3" id="KW-1003">Cell membrane</keyword>
<feature type="domain" description="Major facilitator superfamily (MFS) profile" evidence="8">
    <location>
        <begin position="1"/>
        <end position="429"/>
    </location>
</feature>